<proteinExistence type="predicted"/>
<accession>A0A1H6DKP6</accession>
<gene>
    <name evidence="2" type="ORF">SAMN05216223_116142</name>
</gene>
<feature type="domain" description="N-acetyltransferase" evidence="1">
    <location>
        <begin position="18"/>
        <end position="177"/>
    </location>
</feature>
<dbReference type="Gene3D" id="3.40.630.30">
    <property type="match status" value="1"/>
</dbReference>
<name>A0A1H6DKP6_9ACTN</name>
<dbReference type="Proteomes" id="UP000236754">
    <property type="component" value="Unassembled WGS sequence"/>
</dbReference>
<dbReference type="EMBL" id="FNVU01000016">
    <property type="protein sequence ID" value="SEG85808.1"/>
    <property type="molecule type" value="Genomic_DNA"/>
</dbReference>
<dbReference type="InterPro" id="IPR016181">
    <property type="entry name" value="Acyl_CoA_acyltransferase"/>
</dbReference>
<dbReference type="RefSeq" id="WP_160145141.1">
    <property type="nucleotide sequence ID" value="NZ_FNVU01000016.1"/>
</dbReference>
<dbReference type="InterPro" id="IPR000182">
    <property type="entry name" value="GNAT_dom"/>
</dbReference>
<evidence type="ECO:0000313" key="3">
    <source>
        <dbReference type="Proteomes" id="UP000236754"/>
    </source>
</evidence>
<dbReference type="SUPFAM" id="SSF55729">
    <property type="entry name" value="Acyl-CoA N-acyltransferases (Nat)"/>
    <property type="match status" value="1"/>
</dbReference>
<dbReference type="AlphaFoldDB" id="A0A1H6DKP6"/>
<dbReference type="OrthoDB" id="4536199at2"/>
<sequence length="179" mass="20148">MTPGSVLTISHYRPHHAPDIRRRLLDVYAEVYAAEAAEDPFFSLPAFTRRLDRHTSHPGWACVIGTVGADTVGYAYGRPDSESDWADVTDTIEDVAAFAEGTFGLCEIMVRQAWRGTGIARTLHDELMNGRAETRASLLVEETHPRVRQTYQRWGYRVVGHLQPVSDAPLYHAMILKLR</sequence>
<reference evidence="2 3" key="1">
    <citation type="submission" date="2016-10" db="EMBL/GenBank/DDBJ databases">
        <authorList>
            <person name="de Groot N.N."/>
        </authorList>
    </citation>
    <scope>NUCLEOTIDE SEQUENCE [LARGE SCALE GENOMIC DNA]</scope>
    <source>
        <strain evidence="2 3">CGMCC 4.2023</strain>
    </source>
</reference>
<protein>
    <submittedName>
        <fullName evidence="2">Acetyltransferase (GNAT) domain-containing protein</fullName>
    </submittedName>
</protein>
<keyword evidence="3" id="KW-1185">Reference proteome</keyword>
<evidence type="ECO:0000313" key="2">
    <source>
        <dbReference type="EMBL" id="SEG85808.1"/>
    </source>
</evidence>
<dbReference type="GO" id="GO:0016747">
    <property type="term" value="F:acyltransferase activity, transferring groups other than amino-acyl groups"/>
    <property type="evidence" value="ECO:0007669"/>
    <property type="project" value="InterPro"/>
</dbReference>
<organism evidence="2 3">
    <name type="scientific">Actinacidiphila yanglinensis</name>
    <dbReference type="NCBI Taxonomy" id="310779"/>
    <lineage>
        <taxon>Bacteria</taxon>
        <taxon>Bacillati</taxon>
        <taxon>Actinomycetota</taxon>
        <taxon>Actinomycetes</taxon>
        <taxon>Kitasatosporales</taxon>
        <taxon>Streptomycetaceae</taxon>
        <taxon>Actinacidiphila</taxon>
    </lineage>
</organism>
<dbReference type="PROSITE" id="PS51186">
    <property type="entry name" value="GNAT"/>
    <property type="match status" value="1"/>
</dbReference>
<evidence type="ECO:0000259" key="1">
    <source>
        <dbReference type="PROSITE" id="PS51186"/>
    </source>
</evidence>
<keyword evidence="2" id="KW-0808">Transferase</keyword>
<dbReference type="Pfam" id="PF13673">
    <property type="entry name" value="Acetyltransf_10"/>
    <property type="match status" value="1"/>
</dbReference>